<evidence type="ECO:0000313" key="4">
    <source>
        <dbReference type="Proteomes" id="UP000021108"/>
    </source>
</evidence>
<proteinExistence type="predicted"/>
<evidence type="ECO:0000256" key="1">
    <source>
        <dbReference type="ARBA" id="ARBA00022729"/>
    </source>
</evidence>
<protein>
    <submittedName>
        <fullName evidence="3">Bacterial OB fold family protein</fullName>
    </submittedName>
</protein>
<dbReference type="PANTHER" id="PTHR36571">
    <property type="entry name" value="PROTEIN YGIW"/>
    <property type="match status" value="1"/>
</dbReference>
<feature type="signal peptide" evidence="2">
    <location>
        <begin position="1"/>
        <end position="22"/>
    </location>
</feature>
<evidence type="ECO:0000256" key="2">
    <source>
        <dbReference type="SAM" id="SignalP"/>
    </source>
</evidence>
<comment type="caution">
    <text evidence="3">The sequence shown here is derived from an EMBL/GenBank/DDBJ whole genome shotgun (WGS) entry which is preliminary data.</text>
</comment>
<keyword evidence="1 2" id="KW-0732">Signal</keyword>
<dbReference type="SUPFAM" id="SSF101756">
    <property type="entry name" value="Hypothetical protein YgiW"/>
    <property type="match status" value="1"/>
</dbReference>
<sequence length="120" mass="13104">MKKILFTTLTGLVLLTSSTAFARTDPALLNQAAKNVVTVSKAKTLADETGVTLTGTIVKHIAGDHYEFKDKTGSIMIDVDDDLANGWQLKVGDKVRIVGEVDTHRVKPTEIEVLQIERVK</sequence>
<dbReference type="InterPro" id="IPR005220">
    <property type="entry name" value="CarO-like"/>
</dbReference>
<name>A0A009PQX0_ACIBA</name>
<dbReference type="AlphaFoldDB" id="A0A009PQX0"/>
<evidence type="ECO:0000313" key="3">
    <source>
        <dbReference type="EMBL" id="EXC03990.1"/>
    </source>
</evidence>
<accession>A0A009PQX0</accession>
<dbReference type="Proteomes" id="UP000021108">
    <property type="component" value="Unassembled WGS sequence"/>
</dbReference>
<gene>
    <name evidence="3" type="ORF">J506_4007</name>
</gene>
<reference evidence="3 4" key="1">
    <citation type="submission" date="2014-02" db="EMBL/GenBank/DDBJ databases">
        <title>Comparative genomics and transcriptomics to identify genetic mechanisms underlying the emergence of carbapenem resistant Acinetobacter baumannii (CRAb).</title>
        <authorList>
            <person name="Harris A.D."/>
            <person name="Johnson K.J."/>
            <person name="George J."/>
            <person name="Shefchek K."/>
            <person name="Daugherty S.C."/>
            <person name="Parankush S."/>
            <person name="Sadzewicz L."/>
            <person name="Tallon L."/>
            <person name="Sengamalay N."/>
            <person name="Hazen T.H."/>
            <person name="Rasko D.A."/>
        </authorList>
    </citation>
    <scope>NUCLEOTIDE SEQUENCE [LARGE SCALE GENOMIC DNA]</scope>
    <source>
        <strain evidence="3 4">625974</strain>
    </source>
</reference>
<dbReference type="PATRIC" id="fig|1310607.3.peg.3862"/>
<dbReference type="RefSeq" id="WP_000721831.1">
    <property type="nucleotide sequence ID" value="NZ_JEXD01000080.1"/>
</dbReference>
<dbReference type="PANTHER" id="PTHR36571:SF1">
    <property type="entry name" value="PROTEIN YGIW"/>
    <property type="match status" value="1"/>
</dbReference>
<feature type="chain" id="PRO_5001450157" evidence="2">
    <location>
        <begin position="23"/>
        <end position="120"/>
    </location>
</feature>
<dbReference type="Pfam" id="PF04076">
    <property type="entry name" value="BOF"/>
    <property type="match status" value="1"/>
</dbReference>
<organism evidence="3 4">
    <name type="scientific">Acinetobacter baumannii 625974</name>
    <dbReference type="NCBI Taxonomy" id="1310607"/>
    <lineage>
        <taxon>Bacteria</taxon>
        <taxon>Pseudomonadati</taxon>
        <taxon>Pseudomonadota</taxon>
        <taxon>Gammaproteobacteria</taxon>
        <taxon>Moraxellales</taxon>
        <taxon>Moraxellaceae</taxon>
        <taxon>Acinetobacter</taxon>
        <taxon>Acinetobacter calcoaceticus/baumannii complex</taxon>
    </lineage>
</organism>
<dbReference type="Gene3D" id="2.40.50.200">
    <property type="entry name" value="Bacterial OB-fold"/>
    <property type="match status" value="1"/>
</dbReference>
<dbReference type="NCBIfam" id="NF033674">
    <property type="entry name" value="stress_OB_fold"/>
    <property type="match status" value="1"/>
</dbReference>
<dbReference type="EMBL" id="JEXD01000080">
    <property type="protein sequence ID" value="EXC03990.1"/>
    <property type="molecule type" value="Genomic_DNA"/>
</dbReference>
<dbReference type="InterPro" id="IPR036700">
    <property type="entry name" value="BOBF_sf"/>
</dbReference>